<dbReference type="AlphaFoldDB" id="A0A3N2RIG5"/>
<evidence type="ECO:0000259" key="7">
    <source>
        <dbReference type="PROSITE" id="PS51352"/>
    </source>
</evidence>
<keyword evidence="3" id="KW-1015">Disulfide bond</keyword>
<name>A0A3N2RIG5_LYSEN</name>
<organism evidence="8 9">
    <name type="scientific">Lysobacter enzymogenes</name>
    <dbReference type="NCBI Taxonomy" id="69"/>
    <lineage>
        <taxon>Bacteria</taxon>
        <taxon>Pseudomonadati</taxon>
        <taxon>Pseudomonadota</taxon>
        <taxon>Gammaproteobacteria</taxon>
        <taxon>Lysobacterales</taxon>
        <taxon>Lysobacteraceae</taxon>
        <taxon>Lysobacter</taxon>
    </lineage>
</organism>
<dbReference type="GO" id="GO:0030313">
    <property type="term" value="C:cell envelope"/>
    <property type="evidence" value="ECO:0007669"/>
    <property type="project" value="UniProtKB-SubCell"/>
</dbReference>
<dbReference type="PANTHER" id="PTHR42852">
    <property type="entry name" value="THIOL:DISULFIDE INTERCHANGE PROTEIN DSBE"/>
    <property type="match status" value="1"/>
</dbReference>
<feature type="region of interest" description="Disordered" evidence="5">
    <location>
        <begin position="32"/>
        <end position="73"/>
    </location>
</feature>
<evidence type="ECO:0000256" key="4">
    <source>
        <dbReference type="ARBA" id="ARBA00023284"/>
    </source>
</evidence>
<reference evidence="8 9" key="1">
    <citation type="submission" date="2018-10" db="EMBL/GenBank/DDBJ databases">
        <title>The genome of Lysobacter enzymogenes OH11.</title>
        <authorList>
            <person name="Liu F."/>
            <person name="Zhao Y."/>
            <person name="Qian G."/>
            <person name="Chen Y."/>
            <person name="Xu H."/>
        </authorList>
    </citation>
    <scope>NUCLEOTIDE SEQUENCE [LARGE SCALE GENOMIC DNA]</scope>
    <source>
        <strain evidence="8 9">OH11</strain>
    </source>
</reference>
<feature type="signal peptide" evidence="6">
    <location>
        <begin position="1"/>
        <end position="25"/>
    </location>
</feature>
<dbReference type="Pfam" id="PF08534">
    <property type="entry name" value="Redoxin"/>
    <property type="match status" value="1"/>
</dbReference>
<evidence type="ECO:0000256" key="6">
    <source>
        <dbReference type="SAM" id="SignalP"/>
    </source>
</evidence>
<dbReference type="InterPro" id="IPR013740">
    <property type="entry name" value="Redoxin"/>
</dbReference>
<keyword evidence="6" id="KW-0732">Signal</keyword>
<dbReference type="GO" id="GO:0017004">
    <property type="term" value="P:cytochrome complex assembly"/>
    <property type="evidence" value="ECO:0007669"/>
    <property type="project" value="UniProtKB-KW"/>
</dbReference>
<evidence type="ECO:0000256" key="2">
    <source>
        <dbReference type="ARBA" id="ARBA00022748"/>
    </source>
</evidence>
<dbReference type="Proteomes" id="UP000275910">
    <property type="component" value="Unassembled WGS sequence"/>
</dbReference>
<dbReference type="CDD" id="cd02966">
    <property type="entry name" value="TlpA_like_family"/>
    <property type="match status" value="1"/>
</dbReference>
<feature type="domain" description="Thioredoxin" evidence="7">
    <location>
        <begin position="44"/>
        <end position="210"/>
    </location>
</feature>
<dbReference type="PROSITE" id="PS51352">
    <property type="entry name" value="THIOREDOXIN_2"/>
    <property type="match status" value="1"/>
</dbReference>
<dbReference type="PROSITE" id="PS51257">
    <property type="entry name" value="PROKAR_LIPOPROTEIN"/>
    <property type="match status" value="1"/>
</dbReference>
<dbReference type="GO" id="GO:0016491">
    <property type="term" value="F:oxidoreductase activity"/>
    <property type="evidence" value="ECO:0007669"/>
    <property type="project" value="InterPro"/>
</dbReference>
<evidence type="ECO:0000313" key="9">
    <source>
        <dbReference type="Proteomes" id="UP000275910"/>
    </source>
</evidence>
<comment type="caution">
    <text evidence="8">The sequence shown here is derived from an EMBL/GenBank/DDBJ whole genome shotgun (WGS) entry which is preliminary data.</text>
</comment>
<dbReference type="EMBL" id="RCTY01000023">
    <property type="protein sequence ID" value="ROU07151.1"/>
    <property type="molecule type" value="Genomic_DNA"/>
</dbReference>
<dbReference type="InterPro" id="IPR036249">
    <property type="entry name" value="Thioredoxin-like_sf"/>
</dbReference>
<gene>
    <name evidence="8" type="ORF">D9T17_09225</name>
</gene>
<dbReference type="PANTHER" id="PTHR42852:SF6">
    <property type="entry name" value="THIOL:DISULFIDE INTERCHANGE PROTEIN DSBE"/>
    <property type="match status" value="1"/>
</dbReference>
<keyword evidence="2" id="KW-0201">Cytochrome c-type biogenesis</keyword>
<dbReference type="Gene3D" id="3.40.30.10">
    <property type="entry name" value="Glutaredoxin"/>
    <property type="match status" value="1"/>
</dbReference>
<feature type="chain" id="PRO_5018216177" evidence="6">
    <location>
        <begin position="26"/>
        <end position="242"/>
    </location>
</feature>
<dbReference type="SUPFAM" id="SSF52833">
    <property type="entry name" value="Thioredoxin-like"/>
    <property type="match status" value="1"/>
</dbReference>
<proteinExistence type="predicted"/>
<keyword evidence="4" id="KW-0676">Redox-active center</keyword>
<sequence length="242" mass="24494">MKSSLAPVRALPLSALALAAALSLAACKQPAAPDAAQPSATAPAASGQAAPTQAAPAGTAPGEASPVEAAPSAAVGDTPELRIVTLDGKTYDLAEHRGKWVVVNFWATWCAPCIKEMPELSALDAMREHIEVIGLAYEEIDKADMQAFLKQHPVSYPIAVLDVTDPPKSFDTPKGLPMTYLIGPDGKVVEKFLGPVDAKKLEDAIAKAGGPKPGEPAGKGGAGKDGPSNGGSSKGGPSGGNT</sequence>
<dbReference type="InterPro" id="IPR050553">
    <property type="entry name" value="Thioredoxin_ResA/DsbE_sf"/>
</dbReference>
<feature type="region of interest" description="Disordered" evidence="5">
    <location>
        <begin position="204"/>
        <end position="242"/>
    </location>
</feature>
<comment type="subcellular location">
    <subcellularLocation>
        <location evidence="1">Cell envelope</location>
    </subcellularLocation>
</comment>
<evidence type="ECO:0000256" key="3">
    <source>
        <dbReference type="ARBA" id="ARBA00023157"/>
    </source>
</evidence>
<evidence type="ECO:0000313" key="8">
    <source>
        <dbReference type="EMBL" id="ROU07151.1"/>
    </source>
</evidence>
<dbReference type="InterPro" id="IPR013766">
    <property type="entry name" value="Thioredoxin_domain"/>
</dbReference>
<feature type="compositionally biased region" description="Gly residues" evidence="5">
    <location>
        <begin position="217"/>
        <end position="242"/>
    </location>
</feature>
<protein>
    <submittedName>
        <fullName evidence="8">TlpA family protein disulfide reductase</fullName>
    </submittedName>
</protein>
<evidence type="ECO:0000256" key="1">
    <source>
        <dbReference type="ARBA" id="ARBA00004196"/>
    </source>
</evidence>
<evidence type="ECO:0000256" key="5">
    <source>
        <dbReference type="SAM" id="MobiDB-lite"/>
    </source>
</evidence>
<accession>A0A3N2RIG5</accession>